<dbReference type="InterPro" id="IPR001119">
    <property type="entry name" value="SLH_dom"/>
</dbReference>
<proteinExistence type="predicted"/>
<dbReference type="PROSITE" id="PS51272">
    <property type="entry name" value="SLH"/>
    <property type="match status" value="1"/>
</dbReference>
<feature type="domain" description="SLH" evidence="1">
    <location>
        <begin position="1"/>
        <end position="55"/>
    </location>
</feature>
<dbReference type="EMBL" id="CP051680">
    <property type="protein sequence ID" value="QJD87281.1"/>
    <property type="molecule type" value="Genomic_DNA"/>
</dbReference>
<reference evidence="2 3" key="1">
    <citation type="submission" date="2020-04" db="EMBL/GenBank/DDBJ databases">
        <title>Genome sequencing of novel species.</title>
        <authorList>
            <person name="Heo J."/>
            <person name="Kim S.-J."/>
            <person name="Kim J.-S."/>
            <person name="Hong S.-B."/>
            <person name="Kwon S.-W."/>
        </authorList>
    </citation>
    <scope>NUCLEOTIDE SEQUENCE [LARGE SCALE GENOMIC DNA]</scope>
    <source>
        <strain evidence="2 3">MFER-1</strain>
    </source>
</reference>
<name>A0A7Z2VPV5_9BACL</name>
<evidence type="ECO:0000313" key="2">
    <source>
        <dbReference type="EMBL" id="QJD87281.1"/>
    </source>
</evidence>
<dbReference type="KEGG" id="cheb:HH215_31630"/>
<gene>
    <name evidence="2" type="ORF">HH215_31630</name>
</gene>
<accession>A0A7Z2VPV5</accession>
<keyword evidence="3" id="KW-1185">Reference proteome</keyword>
<protein>
    <submittedName>
        <fullName evidence="2">S-layer homology domain-containing protein</fullName>
    </submittedName>
</protein>
<evidence type="ECO:0000313" key="3">
    <source>
        <dbReference type="Proteomes" id="UP000502248"/>
    </source>
</evidence>
<organism evidence="2 3">
    <name type="scientific">Cohnella herbarum</name>
    <dbReference type="NCBI Taxonomy" id="2728023"/>
    <lineage>
        <taxon>Bacteria</taxon>
        <taxon>Bacillati</taxon>
        <taxon>Bacillota</taxon>
        <taxon>Bacilli</taxon>
        <taxon>Bacillales</taxon>
        <taxon>Paenibacillaceae</taxon>
        <taxon>Cohnella</taxon>
    </lineage>
</organism>
<dbReference type="Proteomes" id="UP000502248">
    <property type="component" value="Chromosome"/>
</dbReference>
<sequence length="110" mass="11813">MPAWSKGLIGGVLDKGLMSTDSKKHFQPNKPATRAEVMVVLDRVAKMLGFEQALTIRKAGTYGPDSGVEEVKGDIKVQVEGVMLRNYAVPNQLKLTDAIGNSSSLSCYSA</sequence>
<dbReference type="RefSeq" id="WP_169283526.1">
    <property type="nucleotide sequence ID" value="NZ_CP051680.1"/>
</dbReference>
<evidence type="ECO:0000259" key="1">
    <source>
        <dbReference type="PROSITE" id="PS51272"/>
    </source>
</evidence>
<dbReference type="Pfam" id="PF00395">
    <property type="entry name" value="SLH"/>
    <property type="match status" value="1"/>
</dbReference>
<dbReference type="AlphaFoldDB" id="A0A7Z2VPV5"/>